<dbReference type="PROSITE" id="PS51183">
    <property type="entry name" value="JMJN"/>
    <property type="match status" value="1"/>
</dbReference>
<sequence length="818" mass="92103">MASVAPAPTPAVAANRTPSPLEHHQSHPPPDSFDDEACGIKPDHFYLDDPDGVPVYKPSWDQFQDFHKFLKAIDKRGRATGIVKVVPPKEWKRHLPDIRPKLGALKIRKAIIQDIQRGGLPAGAYRQMNVECRRSFTVQSWINMAMEPDRSTPSTAPSPKRKRRTAKDDSMSEPGDSRESSAIPLDQSEGTSSTNIDSATKAPASLFHGETSSTPLPTPTTNDTSSASAPNPDPVNNNNDDDFHSFDPDLLPTDFYVFEAEGLKIHLCRVGAQVYFRLPIGLTQHNLTQSQRNMLITQVKSMQQRYKEHKAKMKERAEREKRKRKRATPDLHPENNITINPFDLNTDPSPETIQELERHYWRNLTYGSPLYGADMLGTLLDEKDGGTWNMNRLENLLSGIHAKLPGVNMPYLYFGMWKATFAWHLEDMDLYSINYIHFGAPKQWYVIPPRERQRFEGVSKQIFYEDRRICPEFLRHKTCILSPKLLASHNITVHRMVQKAGEFIITFPYGYHSGYNIGINCAESVNFALESWIENGKAANHCECVTDSVKLDVAGLFETASVLDVEEAEEESEAGTPAPIVNRVDHIMHVVRKQTEKALKAARPSNPDLPCELCADTHTTDLLRIDGRDGLLAHWKCAEYVPETNVVSLNPNDPSMAYVVGFENIPQDRFKLVCDYCKKAGVKTKHGAPIQCAKGRCVRAFHVGCAEQAGLMMIDRKGDEKAHTYCRAHDPRLVKQPKQKYWEEPKFENIQVGATVYFKWNGLIHTGVVKRLLPMKQYEVQCSIGNVPTQSVPFYSLSLTPPVNGPPFASERPTSAVA</sequence>
<comment type="similarity">
    <text evidence="1">Belongs to the JHDM3 histone demethylase family.</text>
</comment>
<dbReference type="PROSITE" id="PS51805">
    <property type="entry name" value="EPHD"/>
    <property type="match status" value="1"/>
</dbReference>
<dbReference type="SUPFAM" id="SSF51197">
    <property type="entry name" value="Clavaminate synthase-like"/>
    <property type="match status" value="1"/>
</dbReference>
<dbReference type="InterPro" id="IPR001965">
    <property type="entry name" value="Znf_PHD"/>
</dbReference>
<dbReference type="PANTHER" id="PTHR10694">
    <property type="entry name" value="LYSINE-SPECIFIC DEMETHYLASE"/>
    <property type="match status" value="1"/>
</dbReference>
<dbReference type="InterPro" id="IPR013083">
    <property type="entry name" value="Znf_RING/FYVE/PHD"/>
</dbReference>
<feature type="compositionally biased region" description="Low complexity" evidence="7">
    <location>
        <begin position="1"/>
        <end position="14"/>
    </location>
</feature>
<dbReference type="AlphaFoldDB" id="A0A507DDA9"/>
<name>A0A507DDA9_9FUNG</name>
<dbReference type="InterPro" id="IPR003347">
    <property type="entry name" value="JmjC_dom"/>
</dbReference>
<feature type="compositionally biased region" description="Low complexity" evidence="7">
    <location>
        <begin position="211"/>
        <end position="226"/>
    </location>
</feature>
<comment type="catalytic activity">
    <reaction evidence="6">
        <text>N(6),N(6),N(6)-trimethyl-L-lysyl(9)-[histone H3] + 2 2-oxoglutarate + 2 O2 = N(6)-methyl-L-lysyl(9)-[histone H3] + 2 formaldehyde + 2 succinate + 2 CO2</text>
        <dbReference type="Rhea" id="RHEA:60200"/>
        <dbReference type="Rhea" id="RHEA-COMP:15538"/>
        <dbReference type="Rhea" id="RHEA-COMP:15542"/>
        <dbReference type="ChEBI" id="CHEBI:15379"/>
        <dbReference type="ChEBI" id="CHEBI:16526"/>
        <dbReference type="ChEBI" id="CHEBI:16810"/>
        <dbReference type="ChEBI" id="CHEBI:16842"/>
        <dbReference type="ChEBI" id="CHEBI:30031"/>
        <dbReference type="ChEBI" id="CHEBI:61929"/>
        <dbReference type="ChEBI" id="CHEBI:61961"/>
        <dbReference type="EC" id="1.14.11.66"/>
    </reaction>
</comment>
<feature type="region of interest" description="Disordered" evidence="7">
    <location>
        <begin position="310"/>
        <end position="344"/>
    </location>
</feature>
<evidence type="ECO:0000256" key="1">
    <source>
        <dbReference type="ARBA" id="ARBA00009711"/>
    </source>
</evidence>
<dbReference type="EC" id="1.14.11.66" evidence="2"/>
<dbReference type="GO" id="GO:0051864">
    <property type="term" value="F:histone H3K36 demethylase activity"/>
    <property type="evidence" value="ECO:0007669"/>
    <property type="project" value="TreeGrafter"/>
</dbReference>
<dbReference type="GO" id="GO:0008270">
    <property type="term" value="F:zinc ion binding"/>
    <property type="evidence" value="ECO:0007669"/>
    <property type="project" value="UniProtKB-KW"/>
</dbReference>
<comment type="caution">
    <text evidence="11">The sequence shown here is derived from an EMBL/GenBank/DDBJ whole genome shotgun (WGS) entry which is preliminary data.</text>
</comment>
<dbReference type="Pfam" id="PF02375">
    <property type="entry name" value="JmjN"/>
    <property type="match status" value="1"/>
</dbReference>
<proteinExistence type="inferred from homology"/>
<dbReference type="SMART" id="SM00545">
    <property type="entry name" value="JmjN"/>
    <property type="match status" value="1"/>
</dbReference>
<dbReference type="GO" id="GO:0000785">
    <property type="term" value="C:chromatin"/>
    <property type="evidence" value="ECO:0007669"/>
    <property type="project" value="TreeGrafter"/>
</dbReference>
<dbReference type="EMBL" id="QEAM01000032">
    <property type="protein sequence ID" value="TPX49496.1"/>
    <property type="molecule type" value="Genomic_DNA"/>
</dbReference>
<dbReference type="Pfam" id="PF02373">
    <property type="entry name" value="JmjC"/>
    <property type="match status" value="1"/>
</dbReference>
<dbReference type="GO" id="GO:0140684">
    <property type="term" value="F:histone H3K9me2/H3K9me3 demethylase activity"/>
    <property type="evidence" value="ECO:0007669"/>
    <property type="project" value="UniProtKB-EC"/>
</dbReference>
<feature type="compositionally biased region" description="Basic and acidic residues" evidence="7">
    <location>
        <begin position="166"/>
        <end position="179"/>
    </location>
</feature>
<dbReference type="CDD" id="cd15571">
    <property type="entry name" value="ePHD"/>
    <property type="match status" value="1"/>
</dbReference>
<accession>A0A507DDA9</accession>
<feature type="region of interest" description="Disordered" evidence="7">
    <location>
        <begin position="144"/>
        <end position="245"/>
    </location>
</feature>
<feature type="domain" description="JmjC" evidence="9">
    <location>
        <begin position="382"/>
        <end position="544"/>
    </location>
</feature>
<feature type="domain" description="PHD-type" evidence="10">
    <location>
        <begin position="608"/>
        <end position="730"/>
    </location>
</feature>
<feature type="domain" description="JmjN" evidence="8">
    <location>
        <begin position="53"/>
        <end position="94"/>
    </location>
</feature>
<dbReference type="GO" id="GO:0005634">
    <property type="term" value="C:nucleus"/>
    <property type="evidence" value="ECO:0007669"/>
    <property type="project" value="TreeGrafter"/>
</dbReference>
<dbReference type="Gene3D" id="3.30.40.10">
    <property type="entry name" value="Zinc/RING finger domain, C3HC4 (zinc finger)"/>
    <property type="match status" value="1"/>
</dbReference>
<evidence type="ECO:0000259" key="10">
    <source>
        <dbReference type="PROSITE" id="PS51805"/>
    </source>
</evidence>
<reference evidence="11 12" key="1">
    <citation type="journal article" date="2019" name="Sci. Rep.">
        <title>Comparative genomics of chytrid fungi reveal insights into the obligate biotrophic and pathogenic lifestyle of Synchytrium endobioticum.</title>
        <authorList>
            <person name="van de Vossenberg B.T.L.H."/>
            <person name="Warris S."/>
            <person name="Nguyen H.D.T."/>
            <person name="van Gent-Pelzer M.P.E."/>
            <person name="Joly D.L."/>
            <person name="van de Geest H.C."/>
            <person name="Bonants P.J.M."/>
            <person name="Smith D.S."/>
            <person name="Levesque C.A."/>
            <person name="van der Lee T.A.J."/>
        </authorList>
    </citation>
    <scope>NUCLEOTIDE SEQUENCE [LARGE SCALE GENOMIC DNA]</scope>
    <source>
        <strain evidence="11 12">LEV6574</strain>
    </source>
</reference>
<dbReference type="InterPro" id="IPR034732">
    <property type="entry name" value="EPHD"/>
</dbReference>
<evidence type="ECO:0000256" key="6">
    <source>
        <dbReference type="ARBA" id="ARBA00049349"/>
    </source>
</evidence>
<gene>
    <name evidence="11" type="ORF">SeLEV6574_g01409</name>
</gene>
<dbReference type="Pfam" id="PF13771">
    <property type="entry name" value="zf-HC5HC2H"/>
    <property type="match status" value="1"/>
</dbReference>
<dbReference type="GO" id="GO:0010468">
    <property type="term" value="P:regulation of gene expression"/>
    <property type="evidence" value="ECO:0007669"/>
    <property type="project" value="TreeGrafter"/>
</dbReference>
<dbReference type="OrthoDB" id="9547406at2759"/>
<evidence type="ECO:0000256" key="5">
    <source>
        <dbReference type="ARBA" id="ARBA00022833"/>
    </source>
</evidence>
<dbReference type="PANTHER" id="PTHR10694:SF7">
    <property type="entry name" value="[HISTONE H3]-TRIMETHYL-L-LYSINE(9) DEMETHYLASE"/>
    <property type="match status" value="1"/>
</dbReference>
<dbReference type="Proteomes" id="UP000320475">
    <property type="component" value="Unassembled WGS sequence"/>
</dbReference>
<dbReference type="PROSITE" id="PS51184">
    <property type="entry name" value="JMJC"/>
    <property type="match status" value="1"/>
</dbReference>
<keyword evidence="5" id="KW-0862">Zinc</keyword>
<evidence type="ECO:0000256" key="3">
    <source>
        <dbReference type="ARBA" id="ARBA00022723"/>
    </source>
</evidence>
<organism evidence="11 12">
    <name type="scientific">Synchytrium endobioticum</name>
    <dbReference type="NCBI Taxonomy" id="286115"/>
    <lineage>
        <taxon>Eukaryota</taxon>
        <taxon>Fungi</taxon>
        <taxon>Fungi incertae sedis</taxon>
        <taxon>Chytridiomycota</taxon>
        <taxon>Chytridiomycota incertae sedis</taxon>
        <taxon>Chytridiomycetes</taxon>
        <taxon>Synchytriales</taxon>
        <taxon>Synchytriaceae</taxon>
        <taxon>Synchytrium</taxon>
    </lineage>
</organism>
<keyword evidence="3" id="KW-0479">Metal-binding</keyword>
<dbReference type="SMART" id="SM00249">
    <property type="entry name" value="PHD"/>
    <property type="match status" value="1"/>
</dbReference>
<evidence type="ECO:0000256" key="4">
    <source>
        <dbReference type="ARBA" id="ARBA00022771"/>
    </source>
</evidence>
<dbReference type="SMART" id="SM00558">
    <property type="entry name" value="JmjC"/>
    <property type="match status" value="1"/>
</dbReference>
<dbReference type="InterPro" id="IPR003349">
    <property type="entry name" value="JmjN"/>
</dbReference>
<evidence type="ECO:0000313" key="12">
    <source>
        <dbReference type="Proteomes" id="UP000320475"/>
    </source>
</evidence>
<evidence type="ECO:0000256" key="7">
    <source>
        <dbReference type="SAM" id="MobiDB-lite"/>
    </source>
</evidence>
<evidence type="ECO:0000256" key="2">
    <source>
        <dbReference type="ARBA" id="ARBA00012900"/>
    </source>
</evidence>
<evidence type="ECO:0000313" key="11">
    <source>
        <dbReference type="EMBL" id="TPX49496.1"/>
    </source>
</evidence>
<dbReference type="VEuPathDB" id="FungiDB:SeMB42_g04707"/>
<evidence type="ECO:0000259" key="9">
    <source>
        <dbReference type="PROSITE" id="PS51184"/>
    </source>
</evidence>
<feature type="compositionally biased region" description="Polar residues" evidence="7">
    <location>
        <begin position="188"/>
        <end position="198"/>
    </location>
</feature>
<evidence type="ECO:0000259" key="8">
    <source>
        <dbReference type="PROSITE" id="PS51183"/>
    </source>
</evidence>
<dbReference type="Gene3D" id="2.60.120.650">
    <property type="entry name" value="Cupin"/>
    <property type="match status" value="2"/>
</dbReference>
<protein>
    <recommendedName>
        <fullName evidence="2">[histone H3]-trimethyl-L-lysine(9) demethylase</fullName>
        <ecNumber evidence="2">1.14.11.66</ecNumber>
    </recommendedName>
</protein>
<keyword evidence="4" id="KW-0863">Zinc-finger</keyword>
<feature type="region of interest" description="Disordered" evidence="7">
    <location>
        <begin position="1"/>
        <end position="35"/>
    </location>
</feature>